<dbReference type="OrthoDB" id="9791748at2"/>
<dbReference type="Pfam" id="PF14224">
    <property type="entry name" value="DUF4331"/>
    <property type="match status" value="1"/>
</dbReference>
<name>A0A1N7CUW2_9NOCA</name>
<dbReference type="EMBL" id="FTNT01000001">
    <property type="protein sequence ID" value="SIR67361.1"/>
    <property type="molecule type" value="Genomic_DNA"/>
</dbReference>
<evidence type="ECO:0000313" key="1">
    <source>
        <dbReference type="EMBL" id="SIR67361.1"/>
    </source>
</evidence>
<protein>
    <recommendedName>
        <fullName evidence="3">DUF4331 domain-containing protein</fullName>
    </recommendedName>
</protein>
<gene>
    <name evidence="1" type="ORF">SAMN05445060_0378</name>
</gene>
<dbReference type="RefSeq" id="WP_076475952.1">
    <property type="nucleotide sequence ID" value="NZ_FTNT01000001.1"/>
</dbReference>
<proteinExistence type="predicted"/>
<reference evidence="1 2" key="1">
    <citation type="submission" date="2017-01" db="EMBL/GenBank/DDBJ databases">
        <authorList>
            <person name="Mah S.A."/>
            <person name="Swanson W.J."/>
            <person name="Moy G.W."/>
            <person name="Vacquier V.D."/>
        </authorList>
    </citation>
    <scope>NUCLEOTIDE SEQUENCE [LARGE SCALE GENOMIC DNA]</scope>
    <source>
        <strain evidence="1 2">CPCC 203464</strain>
    </source>
</reference>
<sequence>MSSHREAPESSKDPVADNTDVYAFVSPDRPDTVTLLANFIPFQTPEGGPNFYAFGDAVLYEIHVTHPGSSEPAISYQFRFTEHIQDPSTFLYNTGPIRSLDDPHFNRRQSYTLTRKDASGSHVLGSGLATPPCNVGLRSTPNYQAALASPAVHDLDSGIRVFAGQRAEGFYIDLGAIFDGLSIRPLQILHSGPLSPGLSVDSFQGLNVHTLALQIPKSQLTPDHTAPRDWRSPSSVIGVYASASRQTSTILDRNQPGRRLTSGPFMQVSRLANPLFNELLIPITRKDEWNASAPANDGRFVDRVAHPELGTLLPTMYPGVFTNLARYRKARTDLTATFLTGFEPGIVPNFQNVTGGPLADLMRLNMAVPPTPHPNPFGILGGDMGGFPNGRRVIDDVTSIELRAIAGAILPSFDKGYVPDVAVAVLADLDIYTNPAFLPHFPYLGTPISGTSAVPKPFAG</sequence>
<dbReference type="InterPro" id="IPR025566">
    <property type="entry name" value="DUF4331"/>
</dbReference>
<dbReference type="Proteomes" id="UP000186218">
    <property type="component" value="Unassembled WGS sequence"/>
</dbReference>
<evidence type="ECO:0000313" key="2">
    <source>
        <dbReference type="Proteomes" id="UP000186218"/>
    </source>
</evidence>
<dbReference type="STRING" id="1344003.SAMN05445060_0378"/>
<organism evidence="1 2">
    <name type="scientific">Williamsia sterculiae</name>
    <dbReference type="NCBI Taxonomy" id="1344003"/>
    <lineage>
        <taxon>Bacteria</taxon>
        <taxon>Bacillati</taxon>
        <taxon>Actinomycetota</taxon>
        <taxon>Actinomycetes</taxon>
        <taxon>Mycobacteriales</taxon>
        <taxon>Nocardiaceae</taxon>
        <taxon>Williamsia</taxon>
    </lineage>
</organism>
<accession>A0A1N7CUW2</accession>
<dbReference type="AlphaFoldDB" id="A0A1N7CUW2"/>
<evidence type="ECO:0008006" key="3">
    <source>
        <dbReference type="Google" id="ProtNLM"/>
    </source>
</evidence>
<keyword evidence="2" id="KW-1185">Reference proteome</keyword>